<dbReference type="EMBL" id="JAGMUV010000003">
    <property type="protein sequence ID" value="KAH7165161.1"/>
    <property type="molecule type" value="Genomic_DNA"/>
</dbReference>
<feature type="chain" id="PRO_5040343387" evidence="2">
    <location>
        <begin position="21"/>
        <end position="166"/>
    </location>
</feature>
<keyword evidence="2" id="KW-0732">Signal</keyword>
<sequence>MFSHTAISSLFVLLPGLATALPRGDSYAPGVDALDWKSCDIDLPESRKRLITGRVDCATLKDPLDYTYPKSDDTLDLQLVKVNATKQPARANVIFNPGCPRGPSVEEASVLGYMYRDTLGGKFNVIGFNAYGTGGTSPFSCPTENGTSGSDSTSLSHRNPYSDLPP</sequence>
<name>A0A9P9FLF8_9HYPO</name>
<accession>A0A9P9FLF8</accession>
<feature type="region of interest" description="Disordered" evidence="1">
    <location>
        <begin position="141"/>
        <end position="166"/>
    </location>
</feature>
<protein>
    <submittedName>
        <fullName evidence="3">Uncharacterized protein</fullName>
    </submittedName>
</protein>
<evidence type="ECO:0000256" key="1">
    <source>
        <dbReference type="SAM" id="MobiDB-lite"/>
    </source>
</evidence>
<feature type="signal peptide" evidence="2">
    <location>
        <begin position="1"/>
        <end position="20"/>
    </location>
</feature>
<reference evidence="3" key="1">
    <citation type="journal article" date="2021" name="Nat. Commun.">
        <title>Genetic determinants of endophytism in the Arabidopsis root mycobiome.</title>
        <authorList>
            <person name="Mesny F."/>
            <person name="Miyauchi S."/>
            <person name="Thiergart T."/>
            <person name="Pickel B."/>
            <person name="Atanasova L."/>
            <person name="Karlsson M."/>
            <person name="Huettel B."/>
            <person name="Barry K.W."/>
            <person name="Haridas S."/>
            <person name="Chen C."/>
            <person name="Bauer D."/>
            <person name="Andreopoulos W."/>
            <person name="Pangilinan J."/>
            <person name="LaButti K."/>
            <person name="Riley R."/>
            <person name="Lipzen A."/>
            <person name="Clum A."/>
            <person name="Drula E."/>
            <person name="Henrissat B."/>
            <person name="Kohler A."/>
            <person name="Grigoriev I.V."/>
            <person name="Martin F.M."/>
            <person name="Hacquard S."/>
        </authorList>
    </citation>
    <scope>NUCLEOTIDE SEQUENCE</scope>
    <source>
        <strain evidence="3">MPI-CAGE-AT-0147</strain>
    </source>
</reference>
<evidence type="ECO:0000256" key="2">
    <source>
        <dbReference type="SAM" id="SignalP"/>
    </source>
</evidence>
<evidence type="ECO:0000313" key="4">
    <source>
        <dbReference type="Proteomes" id="UP000738349"/>
    </source>
</evidence>
<keyword evidence="4" id="KW-1185">Reference proteome</keyword>
<dbReference type="Proteomes" id="UP000738349">
    <property type="component" value="Unassembled WGS sequence"/>
</dbReference>
<feature type="compositionally biased region" description="Polar residues" evidence="1">
    <location>
        <begin position="141"/>
        <end position="159"/>
    </location>
</feature>
<dbReference type="OrthoDB" id="425534at2759"/>
<evidence type="ECO:0000313" key="3">
    <source>
        <dbReference type="EMBL" id="KAH7165161.1"/>
    </source>
</evidence>
<organism evidence="3 4">
    <name type="scientific">Dactylonectria macrodidyma</name>
    <dbReference type="NCBI Taxonomy" id="307937"/>
    <lineage>
        <taxon>Eukaryota</taxon>
        <taxon>Fungi</taxon>
        <taxon>Dikarya</taxon>
        <taxon>Ascomycota</taxon>
        <taxon>Pezizomycotina</taxon>
        <taxon>Sordariomycetes</taxon>
        <taxon>Hypocreomycetidae</taxon>
        <taxon>Hypocreales</taxon>
        <taxon>Nectriaceae</taxon>
        <taxon>Dactylonectria</taxon>
    </lineage>
</organism>
<proteinExistence type="predicted"/>
<dbReference type="AlphaFoldDB" id="A0A9P9FLF8"/>
<comment type="caution">
    <text evidence="3">The sequence shown here is derived from an EMBL/GenBank/DDBJ whole genome shotgun (WGS) entry which is preliminary data.</text>
</comment>
<gene>
    <name evidence="3" type="ORF">EDB81DRAFT_753944</name>
</gene>